<keyword evidence="6 12" id="KW-0812">Transmembrane</keyword>
<evidence type="ECO:0000256" key="9">
    <source>
        <dbReference type="ARBA" id="ARBA00023136"/>
    </source>
</evidence>
<dbReference type="PANTHER" id="PTHR30622">
    <property type="entry name" value="UNDECAPRENYL-DIPHOSPHATASE"/>
    <property type="match status" value="1"/>
</dbReference>
<proteinExistence type="inferred from homology"/>
<keyword evidence="9 12" id="KW-0472">Membrane</keyword>
<evidence type="ECO:0000256" key="12">
    <source>
        <dbReference type="SAM" id="Phobius"/>
    </source>
</evidence>
<feature type="transmembrane region" description="Helical" evidence="12">
    <location>
        <begin position="40"/>
        <end position="62"/>
    </location>
</feature>
<dbReference type="Pfam" id="PF02673">
    <property type="entry name" value="BacA"/>
    <property type="match status" value="1"/>
</dbReference>
<feature type="transmembrane region" description="Helical" evidence="12">
    <location>
        <begin position="74"/>
        <end position="95"/>
    </location>
</feature>
<dbReference type="Proteomes" id="UP000024332">
    <property type="component" value="Unassembled WGS sequence"/>
</dbReference>
<organism evidence="13 14">
    <name type="scientific">Candidatus Acidianus copahuensis</name>
    <dbReference type="NCBI Taxonomy" id="1160895"/>
    <lineage>
        <taxon>Archaea</taxon>
        <taxon>Thermoproteota</taxon>
        <taxon>Thermoprotei</taxon>
        <taxon>Sulfolobales</taxon>
        <taxon>Sulfolobaceae</taxon>
        <taxon>Acidianus</taxon>
    </lineage>
</organism>
<dbReference type="EMBL" id="JFZT01000014">
    <property type="protein sequence ID" value="EZQ11531.1"/>
    <property type="molecule type" value="Genomic_DNA"/>
</dbReference>
<keyword evidence="5" id="KW-1003">Cell membrane</keyword>
<comment type="subcellular location">
    <subcellularLocation>
        <location evidence="1">Cell membrane</location>
        <topology evidence="1">Multi-pass membrane protein</topology>
    </subcellularLocation>
</comment>
<dbReference type="PANTHER" id="PTHR30622:SF2">
    <property type="entry name" value="UNDECAPRENYL-DIPHOSPHATASE"/>
    <property type="match status" value="1"/>
</dbReference>
<accession>A0A031LUN8</accession>
<dbReference type="STRING" id="1160895.CM19_00780"/>
<reference evidence="13 14" key="1">
    <citation type="submission" date="2014-03" db="EMBL/GenBank/DDBJ databases">
        <title>Draft genome sequence of the novel thermoacidophilic archaea Acidianus copahuensis ALE1 strain, isolated from Copahue volcanic area in Neuquen Argentina.</title>
        <authorList>
            <person name="Urbieta M.S."/>
            <person name="Rascovan N."/>
            <person name="Castro C."/>
            <person name="Revale S."/>
            <person name="Giaveno M.A."/>
            <person name="Vazquez M.P."/>
            <person name="Donati E.R."/>
        </authorList>
    </citation>
    <scope>NUCLEOTIDE SEQUENCE [LARGE SCALE GENOMIC DNA]</scope>
    <source>
        <strain evidence="13 14">ALE1</strain>
    </source>
</reference>
<evidence type="ECO:0000256" key="11">
    <source>
        <dbReference type="ARBA" id="ARBA00047594"/>
    </source>
</evidence>
<dbReference type="GO" id="GO:0005886">
    <property type="term" value="C:plasma membrane"/>
    <property type="evidence" value="ECO:0007669"/>
    <property type="project" value="UniProtKB-SubCell"/>
</dbReference>
<evidence type="ECO:0000256" key="1">
    <source>
        <dbReference type="ARBA" id="ARBA00004651"/>
    </source>
</evidence>
<comment type="catalytic activity">
    <reaction evidence="11">
        <text>di-trans,octa-cis-undecaprenyl diphosphate + H2O = di-trans,octa-cis-undecaprenyl phosphate + phosphate + H(+)</text>
        <dbReference type="Rhea" id="RHEA:28094"/>
        <dbReference type="ChEBI" id="CHEBI:15377"/>
        <dbReference type="ChEBI" id="CHEBI:15378"/>
        <dbReference type="ChEBI" id="CHEBI:43474"/>
        <dbReference type="ChEBI" id="CHEBI:58405"/>
        <dbReference type="ChEBI" id="CHEBI:60392"/>
        <dbReference type="EC" id="3.6.1.27"/>
    </reaction>
</comment>
<evidence type="ECO:0000256" key="7">
    <source>
        <dbReference type="ARBA" id="ARBA00022801"/>
    </source>
</evidence>
<evidence type="ECO:0000313" key="13">
    <source>
        <dbReference type="EMBL" id="EZQ11531.1"/>
    </source>
</evidence>
<keyword evidence="8 12" id="KW-1133">Transmembrane helix</keyword>
<keyword evidence="7" id="KW-0378">Hydrolase</keyword>
<evidence type="ECO:0000256" key="8">
    <source>
        <dbReference type="ARBA" id="ARBA00022989"/>
    </source>
</evidence>
<evidence type="ECO:0000313" key="14">
    <source>
        <dbReference type="Proteomes" id="UP000024332"/>
    </source>
</evidence>
<dbReference type="EC" id="3.6.1.27" evidence="3"/>
<protein>
    <recommendedName>
        <fullName evidence="4">Undecaprenyl-diphosphatase</fullName>
        <ecNumber evidence="3">3.6.1.27</ecNumber>
    </recommendedName>
    <alternativeName>
        <fullName evidence="10">Undecaprenyl pyrophosphate phosphatase</fullName>
    </alternativeName>
</protein>
<keyword evidence="14" id="KW-1185">Reference proteome</keyword>
<comment type="caution">
    <text evidence="13">The sequence shown here is derived from an EMBL/GenBank/DDBJ whole genome shotgun (WGS) entry which is preliminary data.</text>
</comment>
<evidence type="ECO:0000256" key="10">
    <source>
        <dbReference type="ARBA" id="ARBA00032707"/>
    </source>
</evidence>
<evidence type="ECO:0000256" key="5">
    <source>
        <dbReference type="ARBA" id="ARBA00022475"/>
    </source>
</evidence>
<evidence type="ECO:0000256" key="6">
    <source>
        <dbReference type="ARBA" id="ARBA00022692"/>
    </source>
</evidence>
<dbReference type="OrthoDB" id="65864at2157"/>
<name>A0A031LUN8_9CREN</name>
<evidence type="ECO:0000256" key="4">
    <source>
        <dbReference type="ARBA" id="ARBA00021581"/>
    </source>
</evidence>
<dbReference type="InterPro" id="IPR003824">
    <property type="entry name" value="UppP"/>
</dbReference>
<gene>
    <name evidence="13" type="ORF">CM19_00780</name>
</gene>
<evidence type="ECO:0000256" key="2">
    <source>
        <dbReference type="ARBA" id="ARBA00010621"/>
    </source>
</evidence>
<feature type="transmembrane region" description="Helical" evidence="12">
    <location>
        <begin position="107"/>
        <end position="125"/>
    </location>
</feature>
<dbReference type="AlphaFoldDB" id="A0A031LUN8"/>
<comment type="similarity">
    <text evidence="2">Belongs to the UppP family.</text>
</comment>
<evidence type="ECO:0000256" key="3">
    <source>
        <dbReference type="ARBA" id="ARBA00012374"/>
    </source>
</evidence>
<sequence>MDTLKLVLIGIVQGISEWLPISSKTQVLLTSHFLLGLDVAIAYTFGLFMELGSIGSALIYFRREVKNVFKDKKLLVYLVIVTLVTGIIGVPLYIISDKILQNAYNPGIPMIILGIALIIDGIYNWKPRSSRAGMLSKKVYKS</sequence>
<dbReference type="GO" id="GO:0050380">
    <property type="term" value="F:undecaprenyl-diphosphatase activity"/>
    <property type="evidence" value="ECO:0007669"/>
    <property type="project" value="UniProtKB-EC"/>
</dbReference>